<feature type="region of interest" description="Disordered" evidence="2">
    <location>
        <begin position="84"/>
        <end position="107"/>
    </location>
</feature>
<keyword evidence="4" id="KW-1185">Reference proteome</keyword>
<dbReference type="GO" id="GO:0010737">
    <property type="term" value="P:protein kinase A signaling"/>
    <property type="evidence" value="ECO:0007669"/>
    <property type="project" value="TreeGrafter"/>
</dbReference>
<dbReference type="PANTHER" id="PTHR12832">
    <property type="entry name" value="TESTIS-SPECIFIC PROTEIN PBS13 T-COMPLEX 11"/>
    <property type="match status" value="1"/>
</dbReference>
<organism evidence="3 4">
    <name type="scientific">Calycina marina</name>
    <dbReference type="NCBI Taxonomy" id="1763456"/>
    <lineage>
        <taxon>Eukaryota</taxon>
        <taxon>Fungi</taxon>
        <taxon>Dikarya</taxon>
        <taxon>Ascomycota</taxon>
        <taxon>Pezizomycotina</taxon>
        <taxon>Leotiomycetes</taxon>
        <taxon>Helotiales</taxon>
        <taxon>Pezizellaceae</taxon>
        <taxon>Calycina</taxon>
    </lineage>
</organism>
<dbReference type="PANTHER" id="PTHR12832:SF11">
    <property type="entry name" value="LD23868P"/>
    <property type="match status" value="1"/>
</dbReference>
<accession>A0A9P7Z6L7</accession>
<feature type="region of interest" description="Disordered" evidence="2">
    <location>
        <begin position="411"/>
        <end position="459"/>
    </location>
</feature>
<evidence type="ECO:0000313" key="3">
    <source>
        <dbReference type="EMBL" id="KAG9246292.1"/>
    </source>
</evidence>
<name>A0A9P7Z6L7_9HELO</name>
<protein>
    <submittedName>
        <fullName evidence="3">T-complex protein 11-domain-containing protein</fullName>
    </submittedName>
</protein>
<feature type="region of interest" description="Disordered" evidence="2">
    <location>
        <begin position="1"/>
        <end position="44"/>
    </location>
</feature>
<evidence type="ECO:0000256" key="1">
    <source>
        <dbReference type="ARBA" id="ARBA00010954"/>
    </source>
</evidence>
<dbReference type="OrthoDB" id="276323at2759"/>
<dbReference type="AlphaFoldDB" id="A0A9P7Z6L7"/>
<comment type="similarity">
    <text evidence="1">Belongs to the TCP11 family.</text>
</comment>
<reference evidence="3" key="1">
    <citation type="journal article" date="2021" name="IMA Fungus">
        <title>Genomic characterization of three marine fungi, including Emericellopsis atlantica sp. nov. with signatures of a generalist lifestyle and marine biomass degradation.</title>
        <authorList>
            <person name="Hagestad O.C."/>
            <person name="Hou L."/>
            <person name="Andersen J.H."/>
            <person name="Hansen E.H."/>
            <person name="Altermark B."/>
            <person name="Li C."/>
            <person name="Kuhnert E."/>
            <person name="Cox R.J."/>
            <person name="Crous P.W."/>
            <person name="Spatafora J.W."/>
            <person name="Lail K."/>
            <person name="Amirebrahimi M."/>
            <person name="Lipzen A."/>
            <person name="Pangilinan J."/>
            <person name="Andreopoulos W."/>
            <person name="Hayes R.D."/>
            <person name="Ng V."/>
            <person name="Grigoriev I.V."/>
            <person name="Jackson S.A."/>
            <person name="Sutton T.D.S."/>
            <person name="Dobson A.D.W."/>
            <person name="Rama T."/>
        </authorList>
    </citation>
    <scope>NUCLEOTIDE SEQUENCE</scope>
    <source>
        <strain evidence="3">TRa3180A</strain>
    </source>
</reference>
<proteinExistence type="inferred from homology"/>
<evidence type="ECO:0000313" key="4">
    <source>
        <dbReference type="Proteomes" id="UP000887226"/>
    </source>
</evidence>
<feature type="compositionally biased region" description="Low complexity" evidence="2">
    <location>
        <begin position="436"/>
        <end position="459"/>
    </location>
</feature>
<dbReference type="Proteomes" id="UP000887226">
    <property type="component" value="Unassembled WGS sequence"/>
</dbReference>
<sequence length="631" mass="71364">MAPSVVEKNGESCGDENHESQENFGLTTCRSSPPPRTYSPPGVERKLSAHDVSTSLDPPVTKKTLGELDVNRIVQNPKLRHDINFDPDLHFRPNLDGEKGRRKTQKQDEFYETMRIQLGSYLTDREAFESQLKEDEDWCLPGTLKAIEGIIETLVPQRDRSTVKESFNVDLLMQQFRKGVADLPKLALWLSQLLKCHCAPMRDPWVDEMVMQISKGDREGDVALLVLGMRNLLGVLEAMKLDVANHQIRCLRPLLIQDTVHFEQKFFLKKIATRRVDIDGARAWYERLQDLPDLGMPTQPQCNFWNFMKGLVNLTLQSKSNEMVPHTFLFDEERLIKLRADIEDLIKLEICMHMFSELERCYRIQAARSIADVDTPTSSGMSTPYSRPGSPADRSFVVPFNTRLPLPHHFRERGFLRTSPSGQQQWIPGMDDEGNTTPLASSSPRSSPSSTSSTPDTCPSTPLYANLPYMNTFSTVRSSLQAILASCNAPDRWSQMAPDLALRIVDAANASLARLPYLEQHLEYHLTNPNSSLYKAAEERVLKQLFPALRSLVDCYTPLTNHQMFERATAPMPAVKHPSAQNKEEVEDIATRIAHIGVLHWRVWAPLAYLVNPGMNQEEQSASFGRASSVP</sequence>
<dbReference type="Pfam" id="PF05794">
    <property type="entry name" value="Tcp11"/>
    <property type="match status" value="2"/>
</dbReference>
<dbReference type="InterPro" id="IPR008862">
    <property type="entry name" value="Tcp11"/>
</dbReference>
<comment type="caution">
    <text evidence="3">The sequence shown here is derived from an EMBL/GenBank/DDBJ whole genome shotgun (WGS) entry which is preliminary data.</text>
</comment>
<dbReference type="EMBL" id="MU253810">
    <property type="protein sequence ID" value="KAG9246292.1"/>
    <property type="molecule type" value="Genomic_DNA"/>
</dbReference>
<evidence type="ECO:0000256" key="2">
    <source>
        <dbReference type="SAM" id="MobiDB-lite"/>
    </source>
</evidence>
<gene>
    <name evidence="3" type="ORF">BJ878DRAFT_417336</name>
</gene>